<organism evidence="3 4">
    <name type="scientific">Psychrobacter cryohalolentis (strain ATCC BAA-1226 / DSM 17306 / VKM B-2378 / K5)</name>
    <dbReference type="NCBI Taxonomy" id="335284"/>
    <lineage>
        <taxon>Bacteria</taxon>
        <taxon>Pseudomonadati</taxon>
        <taxon>Pseudomonadota</taxon>
        <taxon>Gammaproteobacteria</taxon>
        <taxon>Moraxellales</taxon>
        <taxon>Moraxellaceae</taxon>
        <taxon>Psychrobacter</taxon>
    </lineage>
</organism>
<keyword evidence="2" id="KW-1133">Transmembrane helix</keyword>
<evidence type="ECO:0000313" key="3">
    <source>
        <dbReference type="EMBL" id="ABE75943.1"/>
    </source>
</evidence>
<keyword evidence="2" id="KW-0812">Transmembrane</keyword>
<dbReference type="KEGG" id="pcr:Pcryo_2166"/>
<name>Q1Q8R0_PSYCK</name>
<feature type="region of interest" description="Disordered" evidence="1">
    <location>
        <begin position="215"/>
        <end position="378"/>
    </location>
</feature>
<dbReference type="EMBL" id="CP000323">
    <property type="protein sequence ID" value="ABE75943.1"/>
    <property type="molecule type" value="Genomic_DNA"/>
</dbReference>
<dbReference type="RefSeq" id="WP_011514479.1">
    <property type="nucleotide sequence ID" value="NC_007969.1"/>
</dbReference>
<feature type="compositionally biased region" description="Polar residues" evidence="1">
    <location>
        <begin position="228"/>
        <end position="271"/>
    </location>
</feature>
<feature type="transmembrane region" description="Helical" evidence="2">
    <location>
        <begin position="20"/>
        <end position="39"/>
    </location>
</feature>
<dbReference type="eggNOG" id="ENOG5032ZVD">
    <property type="taxonomic scope" value="Bacteria"/>
</dbReference>
<feature type="compositionally biased region" description="Basic and acidic residues" evidence="1">
    <location>
        <begin position="364"/>
        <end position="378"/>
    </location>
</feature>
<reference evidence="3" key="1">
    <citation type="submission" date="2006-03" db="EMBL/GenBank/DDBJ databases">
        <title>Complete sequence of chromosome of Psychrobacter cryohalolentis K5.</title>
        <authorList>
            <consortium name="US DOE Joint Genome Institute"/>
            <person name="Copeland A."/>
            <person name="Lucas S."/>
            <person name="Lapidus A."/>
            <person name="Barry K."/>
            <person name="Detter J.C."/>
            <person name="Glavina del Rio T."/>
            <person name="Hammon N."/>
            <person name="Israni S."/>
            <person name="Dalin E."/>
            <person name="Tice H."/>
            <person name="Pitluck S."/>
            <person name="Brettin T."/>
            <person name="Bruce D."/>
            <person name="Han C."/>
            <person name="Tapia R."/>
            <person name="Sims D.R."/>
            <person name="Gilna P."/>
            <person name="Schmutz J."/>
            <person name="Larimer F."/>
            <person name="Land M."/>
            <person name="Hauser L."/>
            <person name="Kyrpides N."/>
            <person name="Kim E."/>
            <person name="Richardson P."/>
        </authorList>
    </citation>
    <scope>NUCLEOTIDE SEQUENCE</scope>
    <source>
        <strain evidence="3">K5</strain>
    </source>
</reference>
<dbReference type="HOGENOM" id="CLU_794252_0_0_6"/>
<protein>
    <submittedName>
        <fullName evidence="3">Uncharacterized protein</fullName>
    </submittedName>
</protein>
<keyword evidence="2" id="KW-0472">Membrane</keyword>
<feature type="compositionally biased region" description="Low complexity" evidence="1">
    <location>
        <begin position="315"/>
        <end position="363"/>
    </location>
</feature>
<evidence type="ECO:0000256" key="1">
    <source>
        <dbReference type="SAM" id="MobiDB-lite"/>
    </source>
</evidence>
<proteinExistence type="predicted"/>
<evidence type="ECO:0000256" key="2">
    <source>
        <dbReference type="SAM" id="Phobius"/>
    </source>
</evidence>
<evidence type="ECO:0000313" key="4">
    <source>
        <dbReference type="Proteomes" id="UP000002425"/>
    </source>
</evidence>
<dbReference type="Proteomes" id="UP000002425">
    <property type="component" value="Chromosome"/>
</dbReference>
<gene>
    <name evidence="3" type="ordered locus">Pcryo_2166</name>
</gene>
<accession>Q1Q8R0</accession>
<keyword evidence="4" id="KW-1185">Reference proteome</keyword>
<sequence>MAASRSTTRTASQSYRRQALIWLIATLMLGVTTALVWMFSQTPAMGAKIENAPIAAPKTLSAELEQPLKIESLHELDTDVQPISFDETVRDLRSYPDEFKDKRYLLANKGKWTVQVMNVAENEVIVSYLEGREDRSKFTYFRYLDENEQVRYMLTYGLMGSPQEAVGAAKLIDFKLPANVRVLPEEINRYVSIIDNYERPDPVKDLSTKRTRAVNLRPTKREVPLRQKTPTVNNSEQTASNATNRTPQESTNSSATESIRQSVDTSDTLTVNEERIFGIEEQSPTTSAPKSTDNNRKPEQESKKPVVSGADTNSAKKPPVVATPKAPNNTANPNSTNSDNKNPNASSANKNANNSSNNTAAPKAKNDSIKELIEEKKD</sequence>
<feature type="compositionally biased region" description="Polar residues" evidence="1">
    <location>
        <begin position="282"/>
        <end position="292"/>
    </location>
</feature>
<feature type="compositionally biased region" description="Basic and acidic residues" evidence="1">
    <location>
        <begin position="293"/>
        <end position="304"/>
    </location>
</feature>
<dbReference type="AlphaFoldDB" id="Q1Q8R0"/>
<dbReference type="STRING" id="335284.Pcryo_2166"/>